<comment type="caution">
    <text evidence="3">The sequence shown here is derived from an EMBL/GenBank/DDBJ whole genome shotgun (WGS) entry which is preliminary data.</text>
</comment>
<feature type="region of interest" description="Disordered" evidence="1">
    <location>
        <begin position="118"/>
        <end position="165"/>
    </location>
</feature>
<proteinExistence type="predicted"/>
<dbReference type="EMBL" id="JAKRCV010000076">
    <property type="protein sequence ID" value="MCG7323446.1"/>
    <property type="molecule type" value="Genomic_DNA"/>
</dbReference>
<keyword evidence="4" id="KW-1185">Reference proteome</keyword>
<evidence type="ECO:0000313" key="4">
    <source>
        <dbReference type="Proteomes" id="UP001521931"/>
    </source>
</evidence>
<keyword evidence="2" id="KW-0732">Signal</keyword>
<accession>A0ABS9Q6E5</accession>
<evidence type="ECO:0000313" key="3">
    <source>
        <dbReference type="EMBL" id="MCG7323446.1"/>
    </source>
</evidence>
<reference evidence="3 4" key="1">
    <citation type="submission" date="2022-02" db="EMBL/GenBank/DDBJ databases">
        <title>Uncovering new skin microbiome diversity through culturing and metagenomics.</title>
        <authorList>
            <person name="Conlan S."/>
            <person name="Deming C."/>
            <person name="Nisc Comparative Sequencing Program N."/>
            <person name="Segre J.A."/>
        </authorList>
    </citation>
    <scope>NUCLEOTIDE SEQUENCE [LARGE SCALE GENOMIC DNA]</scope>
    <source>
        <strain evidence="3 4">ACRQZ</strain>
    </source>
</reference>
<evidence type="ECO:0000256" key="1">
    <source>
        <dbReference type="SAM" id="MobiDB-lite"/>
    </source>
</evidence>
<name>A0ABS9Q6E5_9MICO</name>
<feature type="compositionally biased region" description="Gly residues" evidence="1">
    <location>
        <begin position="154"/>
        <end position="165"/>
    </location>
</feature>
<gene>
    <name evidence="3" type="ORF">MHL29_16325</name>
</gene>
<sequence>MTTRRSQVVVLGMTAVLAGAITGCSSGTRPTSAGVCVDPDTNTRVEDRYCDQCLDPRTGKPLRKPNGQPYTEAECEAQHRRGGGGVLLLGGLRGPGYYYYNNGARVPRVGGAVSGGSFSAPSNHSYVRGGVDRNGTTLDASKVKGGKTTTISRGGFGGSGSKGSS</sequence>
<feature type="chain" id="PRO_5045445509" evidence="2">
    <location>
        <begin position="21"/>
        <end position="165"/>
    </location>
</feature>
<dbReference type="RefSeq" id="WP_019285602.1">
    <property type="nucleotide sequence ID" value="NZ_DAMCTM010000007.1"/>
</dbReference>
<feature type="signal peptide" evidence="2">
    <location>
        <begin position="1"/>
        <end position="20"/>
    </location>
</feature>
<dbReference type="PROSITE" id="PS51257">
    <property type="entry name" value="PROKAR_LIPOPROTEIN"/>
    <property type="match status" value="1"/>
</dbReference>
<organism evidence="3 4">
    <name type="scientific">Arsenicicoccus bolidensis</name>
    <dbReference type="NCBI Taxonomy" id="229480"/>
    <lineage>
        <taxon>Bacteria</taxon>
        <taxon>Bacillati</taxon>
        <taxon>Actinomycetota</taxon>
        <taxon>Actinomycetes</taxon>
        <taxon>Micrococcales</taxon>
        <taxon>Intrasporangiaceae</taxon>
        <taxon>Arsenicicoccus</taxon>
    </lineage>
</organism>
<dbReference type="Proteomes" id="UP001521931">
    <property type="component" value="Unassembled WGS sequence"/>
</dbReference>
<protein>
    <submittedName>
        <fullName evidence="3">Uncharacterized protein</fullName>
    </submittedName>
</protein>
<evidence type="ECO:0000256" key="2">
    <source>
        <dbReference type="SAM" id="SignalP"/>
    </source>
</evidence>